<gene>
    <name evidence="1" type="ORF">NCTC12438_00580</name>
</gene>
<evidence type="ECO:0000313" key="1">
    <source>
        <dbReference type="EMBL" id="STX33991.1"/>
    </source>
</evidence>
<sequence length="292" mass="33084">MDPLLTQRVTFFLLHLIDPAFAKGALSQYVTFRENGRFKNNQTYQKPQHTFKRPPAYAEGDVLPASFNNRPCFRKGGRSLNTSPSVKTEGLKITKLTRNLSIPSRDPLLTQRVTFFPLPLSRSCFRKGGSLNTSPSVKTEGLKITKLTRNLSIPSRDPLLTQRVTFFLLHLKTLLSQRGRSLNTSPSVKTEGLKITKLTRNLSIPSRDPLLTQRVTFFPLPLIVDPAFAKGTLSQYVTFRENGRSKNNQTYQKPQHTFKRPPAYAEGNVFPASFNSRFYFRKGGSLSIRHLP</sequence>
<name>A0A378IHL8_9GAMM</name>
<evidence type="ECO:0000313" key="2">
    <source>
        <dbReference type="Proteomes" id="UP000255316"/>
    </source>
</evidence>
<accession>A0A378IHL8</accession>
<organism evidence="1 2">
    <name type="scientific">Legionella cincinnatiensis</name>
    <dbReference type="NCBI Taxonomy" id="28085"/>
    <lineage>
        <taxon>Bacteria</taxon>
        <taxon>Pseudomonadati</taxon>
        <taxon>Pseudomonadota</taxon>
        <taxon>Gammaproteobacteria</taxon>
        <taxon>Legionellales</taxon>
        <taxon>Legionellaceae</taxon>
        <taxon>Legionella</taxon>
    </lineage>
</organism>
<dbReference type="Proteomes" id="UP000255316">
    <property type="component" value="Unassembled WGS sequence"/>
</dbReference>
<proteinExistence type="predicted"/>
<protein>
    <submittedName>
        <fullName evidence="1">Uncharacterized protein</fullName>
    </submittedName>
</protein>
<reference evidence="1 2" key="1">
    <citation type="submission" date="2018-06" db="EMBL/GenBank/DDBJ databases">
        <authorList>
            <consortium name="Pathogen Informatics"/>
            <person name="Doyle S."/>
        </authorList>
    </citation>
    <scope>NUCLEOTIDE SEQUENCE [LARGE SCALE GENOMIC DNA]</scope>
    <source>
        <strain evidence="1 2">NCTC12438</strain>
    </source>
</reference>
<dbReference type="EMBL" id="UGNX01000001">
    <property type="protein sequence ID" value="STX33991.1"/>
    <property type="molecule type" value="Genomic_DNA"/>
</dbReference>
<dbReference type="AlphaFoldDB" id="A0A378IHL8"/>